<gene>
    <name evidence="2" type="ORF">DFR70_10718</name>
</gene>
<name>A0A318K2V6_9NOCA</name>
<keyword evidence="3" id="KW-1185">Reference proteome</keyword>
<feature type="transmembrane region" description="Helical" evidence="1">
    <location>
        <begin position="6"/>
        <end position="23"/>
    </location>
</feature>
<accession>A0A318K2V6</accession>
<reference evidence="2 3" key="1">
    <citation type="submission" date="2018-05" db="EMBL/GenBank/DDBJ databases">
        <title>Genomic Encyclopedia of Type Strains, Phase IV (KMG-IV): sequencing the most valuable type-strain genomes for metagenomic binning, comparative biology and taxonomic classification.</title>
        <authorList>
            <person name="Goeker M."/>
        </authorList>
    </citation>
    <scope>NUCLEOTIDE SEQUENCE [LARGE SCALE GENOMIC DNA]</scope>
    <source>
        <strain evidence="2 3">DSM 44704</strain>
    </source>
</reference>
<keyword evidence="1" id="KW-1133">Transmembrane helix</keyword>
<evidence type="ECO:0000313" key="2">
    <source>
        <dbReference type="EMBL" id="PXX62151.1"/>
    </source>
</evidence>
<keyword evidence="1" id="KW-0812">Transmembrane</keyword>
<dbReference type="EMBL" id="QJKF01000007">
    <property type="protein sequence ID" value="PXX62151.1"/>
    <property type="molecule type" value="Genomic_DNA"/>
</dbReference>
<sequence>MSVLIPVIAVVSMITIGYLLKYLPDYLPWLKR</sequence>
<protein>
    <submittedName>
        <fullName evidence="2">Uncharacterized protein</fullName>
    </submittedName>
</protein>
<comment type="caution">
    <text evidence="2">The sequence shown here is derived from an EMBL/GenBank/DDBJ whole genome shotgun (WGS) entry which is preliminary data.</text>
</comment>
<dbReference type="Proteomes" id="UP000247569">
    <property type="component" value="Unassembled WGS sequence"/>
</dbReference>
<evidence type="ECO:0000256" key="1">
    <source>
        <dbReference type="SAM" id="Phobius"/>
    </source>
</evidence>
<organism evidence="2 3">
    <name type="scientific">Nocardia tenerifensis</name>
    <dbReference type="NCBI Taxonomy" id="228006"/>
    <lineage>
        <taxon>Bacteria</taxon>
        <taxon>Bacillati</taxon>
        <taxon>Actinomycetota</taxon>
        <taxon>Actinomycetes</taxon>
        <taxon>Mycobacteriales</taxon>
        <taxon>Nocardiaceae</taxon>
        <taxon>Nocardia</taxon>
    </lineage>
</organism>
<proteinExistence type="predicted"/>
<dbReference type="AlphaFoldDB" id="A0A318K2V6"/>
<evidence type="ECO:0000313" key="3">
    <source>
        <dbReference type="Proteomes" id="UP000247569"/>
    </source>
</evidence>
<keyword evidence="1" id="KW-0472">Membrane</keyword>